<dbReference type="AlphaFoldDB" id="A0A419S4V2"/>
<sequence>MADNHRGTMGTTFSTRNVGLETPCSSSFFCYQKQQKTTAFKVGKKSVNEKSKRMLKNISWSDYIIAVAILLAIYYLFVGMKYFSGEIKDLLSGKRKLKFRAAVSNDHAAYNPDNEESLQETSGFEETTDDEFSEVEHLIERLKAVIADASRRKLIPQEFKQFLSMVLKEYPSVRYSPIRSSINELIVSECQKYGAVTLNEDEVELLWKEAV</sequence>
<keyword evidence="3" id="KW-1185">Reference proteome</keyword>
<keyword evidence="1" id="KW-1133">Transmembrane helix</keyword>
<keyword evidence="1" id="KW-0812">Transmembrane</keyword>
<evidence type="ECO:0000313" key="2">
    <source>
        <dbReference type="EMBL" id="RKD15103.1"/>
    </source>
</evidence>
<comment type="caution">
    <text evidence="2">The sequence shown here is derived from an EMBL/GenBank/DDBJ whole genome shotgun (WGS) entry which is preliminary data.</text>
</comment>
<evidence type="ECO:0000256" key="1">
    <source>
        <dbReference type="SAM" id="Phobius"/>
    </source>
</evidence>
<dbReference type="EMBL" id="MBTA01000025">
    <property type="protein sequence ID" value="RKD15103.1"/>
    <property type="molecule type" value="Genomic_DNA"/>
</dbReference>
<organism evidence="2 3">
    <name type="scientific">Pelobium manganitolerans</name>
    <dbReference type="NCBI Taxonomy" id="1842495"/>
    <lineage>
        <taxon>Bacteria</taxon>
        <taxon>Pseudomonadati</taxon>
        <taxon>Bacteroidota</taxon>
        <taxon>Sphingobacteriia</taxon>
        <taxon>Sphingobacteriales</taxon>
        <taxon>Sphingobacteriaceae</taxon>
        <taxon>Pelobium</taxon>
    </lineage>
</organism>
<gene>
    <name evidence="2" type="ORF">BCY91_06155</name>
</gene>
<accession>A0A419S4V2</accession>
<feature type="transmembrane region" description="Helical" evidence="1">
    <location>
        <begin position="60"/>
        <end position="78"/>
    </location>
</feature>
<reference evidence="2 3" key="1">
    <citation type="submission" date="2016-07" db="EMBL/GenBank/DDBJ databases">
        <title>Genome of Pelobium manganitolerans.</title>
        <authorList>
            <person name="Wu S."/>
            <person name="Wang G."/>
        </authorList>
    </citation>
    <scope>NUCLEOTIDE SEQUENCE [LARGE SCALE GENOMIC DNA]</scope>
    <source>
        <strain evidence="2 3">YS-25</strain>
    </source>
</reference>
<name>A0A419S4V2_9SPHI</name>
<keyword evidence="1" id="KW-0472">Membrane</keyword>
<proteinExistence type="predicted"/>
<evidence type="ECO:0000313" key="3">
    <source>
        <dbReference type="Proteomes" id="UP000283433"/>
    </source>
</evidence>
<dbReference type="Proteomes" id="UP000283433">
    <property type="component" value="Unassembled WGS sequence"/>
</dbReference>
<protein>
    <submittedName>
        <fullName evidence="2">Uncharacterized protein</fullName>
    </submittedName>
</protein>